<evidence type="ECO:0000313" key="2">
    <source>
        <dbReference type="EMBL" id="CEK80745.1"/>
    </source>
</evidence>
<dbReference type="EMBL" id="HACG01033880">
    <property type="protein sequence ID" value="CEK80745.1"/>
    <property type="molecule type" value="Transcribed_RNA"/>
</dbReference>
<name>A0A0B7AL78_9EUPU</name>
<dbReference type="AlphaFoldDB" id="A0A0B7AL78"/>
<reference evidence="3" key="1">
    <citation type="submission" date="2014-12" db="EMBL/GenBank/DDBJ databases">
        <title>Insight into the proteome of Arion vulgaris.</title>
        <authorList>
            <person name="Aradska J."/>
            <person name="Bulat T."/>
            <person name="Smidak R."/>
            <person name="Sarate P."/>
            <person name="Gangsoo J."/>
            <person name="Sialana F."/>
            <person name="Bilban M."/>
            <person name="Lubec G."/>
        </authorList>
    </citation>
    <scope>NUCLEOTIDE SEQUENCE</scope>
    <source>
        <tissue evidence="3">Skin</tissue>
    </source>
</reference>
<dbReference type="EMBL" id="HACG01033886">
    <property type="protein sequence ID" value="CEK80751.1"/>
    <property type="molecule type" value="Transcribed_RNA"/>
</dbReference>
<evidence type="ECO:0000313" key="4">
    <source>
        <dbReference type="EMBL" id="CEK80751.1"/>
    </source>
</evidence>
<evidence type="ECO:0000313" key="3">
    <source>
        <dbReference type="EMBL" id="CEK80746.1"/>
    </source>
</evidence>
<gene>
    <name evidence="3" type="primary">ORF122488</name>
    <name evidence="1" type="synonym">ORF122478</name>
    <name evidence="2" type="synonym">ORF122485</name>
    <name evidence="4" type="synonym">ORF122513</name>
</gene>
<protein>
    <submittedName>
        <fullName evidence="3">Uncharacterized protein</fullName>
    </submittedName>
</protein>
<proteinExistence type="predicted"/>
<feature type="non-terminal residue" evidence="3">
    <location>
        <position position="84"/>
    </location>
</feature>
<accession>A0A0B7AL78</accession>
<organism evidence="3">
    <name type="scientific">Arion vulgaris</name>
    <dbReference type="NCBI Taxonomy" id="1028688"/>
    <lineage>
        <taxon>Eukaryota</taxon>
        <taxon>Metazoa</taxon>
        <taxon>Spiralia</taxon>
        <taxon>Lophotrochozoa</taxon>
        <taxon>Mollusca</taxon>
        <taxon>Gastropoda</taxon>
        <taxon>Heterobranchia</taxon>
        <taxon>Euthyneura</taxon>
        <taxon>Panpulmonata</taxon>
        <taxon>Eupulmonata</taxon>
        <taxon>Stylommatophora</taxon>
        <taxon>Helicina</taxon>
        <taxon>Arionoidea</taxon>
        <taxon>Arionidae</taxon>
        <taxon>Arion</taxon>
    </lineage>
</organism>
<dbReference type="EMBL" id="HACG01033878">
    <property type="protein sequence ID" value="CEK80743.1"/>
    <property type="molecule type" value="Transcribed_RNA"/>
</dbReference>
<evidence type="ECO:0000313" key="1">
    <source>
        <dbReference type="EMBL" id="CEK80743.1"/>
    </source>
</evidence>
<dbReference type="EMBL" id="HACG01033881">
    <property type="protein sequence ID" value="CEK80746.1"/>
    <property type="molecule type" value="Transcribed_RNA"/>
</dbReference>
<sequence>MDRLASTLLVAWELRMYKKDILWSLVDFLLNEDTKIDVSIQRYKEFRVDCCTSRIGYLRDRVRNVFKQQVTRIISIHILPYLLG</sequence>